<keyword evidence="2" id="KW-1185">Reference proteome</keyword>
<evidence type="ECO:0000313" key="1">
    <source>
        <dbReference type="EMBL" id="UVI36816.1"/>
    </source>
</evidence>
<dbReference type="Pfam" id="PF05962">
    <property type="entry name" value="HutD"/>
    <property type="match status" value="1"/>
</dbReference>
<dbReference type="InterPro" id="IPR014710">
    <property type="entry name" value="RmlC-like_jellyroll"/>
</dbReference>
<proteinExistence type="predicted"/>
<dbReference type="InterPro" id="IPR011051">
    <property type="entry name" value="RmlC_Cupin_sf"/>
</dbReference>
<accession>A0ABY5SUU5</accession>
<dbReference type="SUPFAM" id="SSF51182">
    <property type="entry name" value="RmlC-like cupins"/>
    <property type="match status" value="1"/>
</dbReference>
<organism evidence="1 2">
    <name type="scientific">Brevibacterium spongiae</name>
    <dbReference type="NCBI Taxonomy" id="2909672"/>
    <lineage>
        <taxon>Bacteria</taxon>
        <taxon>Bacillati</taxon>
        <taxon>Actinomycetota</taxon>
        <taxon>Actinomycetes</taxon>
        <taxon>Micrococcales</taxon>
        <taxon>Brevibacteriaceae</taxon>
        <taxon>Brevibacterium</taxon>
    </lineage>
</organism>
<sequence>MRALASFADRPAVAWANGAGETTELVSLAGSATLTPGLRPWRLSIARLDRPSPFSPLPTLARTFLPTSEVVLEIDGQERRVGPAEPARFHGSQEVNLVGLAESCFAINLMVDETESGVGDLGDGGGDDVLSMSVGVPIPTHEFRFVLTLHPTPDHPRFCLLALEPDDVLADERSVVGLSGPQSGQ</sequence>
<dbReference type="Proteomes" id="UP001064879">
    <property type="component" value="Chromosome"/>
</dbReference>
<reference evidence="1" key="1">
    <citation type="submission" date="2022-03" db="EMBL/GenBank/DDBJ databases">
        <title>Brevibacterium spongiae sp. nov., isolated from marine sponge.</title>
        <authorList>
            <person name="Li Z."/>
            <person name="Zhang M."/>
        </authorList>
    </citation>
    <scope>NUCLEOTIDE SEQUENCE</scope>
    <source>
        <strain evidence="1">WHS-Z9</strain>
    </source>
</reference>
<dbReference type="Gene3D" id="2.60.120.10">
    <property type="entry name" value="Jelly Rolls"/>
    <property type="match status" value="1"/>
</dbReference>
<name>A0ABY5SUU5_9MICO</name>
<dbReference type="EMBL" id="CP093443">
    <property type="protein sequence ID" value="UVI36816.1"/>
    <property type="molecule type" value="Genomic_DNA"/>
</dbReference>
<dbReference type="InterPro" id="IPR010282">
    <property type="entry name" value="Uncharacterised_HutD/Ves"/>
</dbReference>
<gene>
    <name evidence="1" type="ORF">L1F31_03915</name>
</gene>
<protein>
    <submittedName>
        <fullName evidence="1">HutD family protein</fullName>
    </submittedName>
</protein>
<evidence type="ECO:0000313" key="2">
    <source>
        <dbReference type="Proteomes" id="UP001064879"/>
    </source>
</evidence>
<dbReference type="RefSeq" id="WP_265419382.1">
    <property type="nucleotide sequence ID" value="NZ_CP093443.1"/>
</dbReference>